<feature type="region of interest" description="Disordered" evidence="4">
    <location>
        <begin position="848"/>
        <end position="868"/>
    </location>
</feature>
<evidence type="ECO:0000313" key="5">
    <source>
        <dbReference type="EMBL" id="KAG0012739.1"/>
    </source>
</evidence>
<feature type="compositionally biased region" description="Polar residues" evidence="4">
    <location>
        <begin position="993"/>
        <end position="1008"/>
    </location>
</feature>
<comment type="caution">
    <text evidence="5">The sequence shown here is derived from an EMBL/GenBank/DDBJ whole genome shotgun (WGS) entry which is preliminary data.</text>
</comment>
<dbReference type="InterPro" id="IPR001680">
    <property type="entry name" value="WD40_rpt"/>
</dbReference>
<dbReference type="EMBL" id="JAAAID010000941">
    <property type="protein sequence ID" value="KAG0012739.1"/>
    <property type="molecule type" value="Genomic_DNA"/>
</dbReference>
<dbReference type="SMART" id="SM00320">
    <property type="entry name" value="WD40"/>
    <property type="match status" value="4"/>
</dbReference>
<feature type="compositionally biased region" description="Low complexity" evidence="4">
    <location>
        <begin position="982"/>
        <end position="992"/>
    </location>
</feature>
<evidence type="ECO:0000256" key="2">
    <source>
        <dbReference type="ARBA" id="ARBA00022737"/>
    </source>
</evidence>
<evidence type="ECO:0000256" key="4">
    <source>
        <dbReference type="SAM" id="MobiDB-lite"/>
    </source>
</evidence>
<reference evidence="5" key="1">
    <citation type="journal article" date="2020" name="Fungal Divers.">
        <title>Resolving the Mortierellaceae phylogeny through synthesis of multi-gene phylogenetics and phylogenomics.</title>
        <authorList>
            <person name="Vandepol N."/>
            <person name="Liber J."/>
            <person name="Desiro A."/>
            <person name="Na H."/>
            <person name="Kennedy M."/>
            <person name="Barry K."/>
            <person name="Grigoriev I.V."/>
            <person name="Miller A.N."/>
            <person name="O'Donnell K."/>
            <person name="Stajich J.E."/>
            <person name="Bonito G."/>
        </authorList>
    </citation>
    <scope>NUCLEOTIDE SEQUENCE</scope>
    <source>
        <strain evidence="5">NRRL 2769</strain>
    </source>
</reference>
<feature type="region of interest" description="Disordered" evidence="4">
    <location>
        <begin position="926"/>
        <end position="1028"/>
    </location>
</feature>
<feature type="compositionally biased region" description="Acidic residues" evidence="4">
    <location>
        <begin position="32"/>
        <end position="58"/>
    </location>
</feature>
<dbReference type="InterPro" id="IPR015943">
    <property type="entry name" value="WD40/YVTN_repeat-like_dom_sf"/>
</dbReference>
<feature type="compositionally biased region" description="Low complexity" evidence="4">
    <location>
        <begin position="939"/>
        <end position="955"/>
    </location>
</feature>
<gene>
    <name evidence="5" type="ORF">BGZ80_011550</name>
</gene>
<dbReference type="PROSITE" id="PS50082">
    <property type="entry name" value="WD_REPEATS_2"/>
    <property type="match status" value="1"/>
</dbReference>
<feature type="compositionally biased region" description="Polar residues" evidence="4">
    <location>
        <begin position="1"/>
        <end position="12"/>
    </location>
</feature>
<keyword evidence="6" id="KW-1185">Reference proteome</keyword>
<accession>A0A9P6SZI9</accession>
<feature type="region of interest" description="Disordered" evidence="4">
    <location>
        <begin position="85"/>
        <end position="155"/>
    </location>
</feature>
<evidence type="ECO:0000313" key="6">
    <source>
        <dbReference type="Proteomes" id="UP000703661"/>
    </source>
</evidence>
<dbReference type="InterPro" id="IPR011047">
    <property type="entry name" value="Quinoprotein_ADH-like_sf"/>
</dbReference>
<keyword evidence="1 3" id="KW-0853">WD repeat</keyword>
<dbReference type="Proteomes" id="UP000703661">
    <property type="component" value="Unassembled WGS sequence"/>
</dbReference>
<evidence type="ECO:0000256" key="3">
    <source>
        <dbReference type="PROSITE-ProRule" id="PRU00221"/>
    </source>
</evidence>
<keyword evidence="2" id="KW-0677">Repeat</keyword>
<feature type="repeat" description="WD" evidence="3">
    <location>
        <begin position="322"/>
        <end position="364"/>
    </location>
</feature>
<dbReference type="PANTHER" id="PTHR44156">
    <property type="entry name" value="SUPERNUMERARY LIMBS, ISOFORM B-RELATED"/>
    <property type="match status" value="1"/>
</dbReference>
<protein>
    <submittedName>
        <fullName evidence="5">Uncharacterized protein</fullName>
    </submittedName>
</protein>
<dbReference type="AlphaFoldDB" id="A0A9P6SZI9"/>
<proteinExistence type="predicted"/>
<organism evidence="5 6">
    <name type="scientific">Entomortierella chlamydospora</name>
    <dbReference type="NCBI Taxonomy" id="101097"/>
    <lineage>
        <taxon>Eukaryota</taxon>
        <taxon>Fungi</taxon>
        <taxon>Fungi incertae sedis</taxon>
        <taxon>Mucoromycota</taxon>
        <taxon>Mortierellomycotina</taxon>
        <taxon>Mortierellomycetes</taxon>
        <taxon>Mortierellales</taxon>
        <taxon>Mortierellaceae</taxon>
        <taxon>Entomortierella</taxon>
    </lineage>
</organism>
<feature type="region of interest" description="Disordered" evidence="4">
    <location>
        <begin position="1"/>
        <end position="58"/>
    </location>
</feature>
<dbReference type="PROSITE" id="PS00678">
    <property type="entry name" value="WD_REPEATS_1"/>
    <property type="match status" value="1"/>
</dbReference>
<dbReference type="InterPro" id="IPR053299">
    <property type="entry name" value="ASTRA_WD_repeat"/>
</dbReference>
<evidence type="ECO:0000256" key="1">
    <source>
        <dbReference type="ARBA" id="ARBA00022574"/>
    </source>
</evidence>
<name>A0A9P6SZI9_9FUNG</name>
<feature type="compositionally biased region" description="Basic and acidic residues" evidence="4">
    <location>
        <begin position="851"/>
        <end position="868"/>
    </location>
</feature>
<dbReference type="Gene3D" id="2.130.10.10">
    <property type="entry name" value="YVTN repeat-like/Quinoprotein amine dehydrogenase"/>
    <property type="match status" value="2"/>
</dbReference>
<sequence length="1042" mass="114898">MSNPDHSQGTHSQENDQNHTDQPQEVGSILNDQEEAIDEWDEENDEEEYSDEDYYDPEIDLEYFHDQKLRIEESWLEWERQSSVNNRQNSGSHGYNIFQKPGSVKRRERRKRTALAQLNAQANRPASASSTGSGSGGDLSGSNAATEKSKRSGSYRPALASSIVHSYSNLTWEAIQAAREKRLAAKTASNGSGAERSDPKSWRGEYIKRTRLLRRWEKGRGSNVLINPGIGQISKLWAETDNNSSDGTLLAASLTEGIVAKCDPVKGKVQRDAVFQMFRFAHLEVTVMAMDRRRVLWGLSTGQVSLTTLSYGAAGQTFQTFAGFHFGPVSCVKLIPNYLGFVLTGGVDGVVKLWDVARARCVYEFLPSLNPSEPLRSRIDHICCEPGSYVVAGTSRGDVYVWDIDINSIISPTSVPASSDNAGATAATQPAAVNTDPQTLSEVIPTHATPKSVNISQDLKGVGYLEVDFGLYSSGLILTHSVGSTVMHLYNLETLLHVATLKSPAHFTPISAVHWDIPKHEKPMISLSNGSHLNSGATHHGRHDLPSLLVTGDNSGNICIWYLSDALKRNASKGKDLHESQMLHEAIDLQPTCVMKGHDAAVTSLYMDKLIIVSGSKNGWAKTWNPVNGRMISILNNGNARVREANNTVNSAVNSLTVNSQNSRGALSLGGIIRCWDFSLDAAKDKHRKQIPKRPVNYSGGPKNRIQIDIRRSVEETVSLHRLEAQTKERREQLHRRYNNLEGLNMVDMTDEEVVEYVMMLSKEHGDQESAQTALEMQQILEMEEELAREKQIRSDLNNGGEGSSTAPSRLASLQYGEQVTEQELEEEEELVRRAIALSMLDAETPAGSDFDTHFHESSDHEDLHSAHTHQPLDWEASHIVDVDVIGGELEQQEDRQIVQSILQEIEDTDDESLKEKIKSETWPTLGKASAVEMATGTSSAEPSQSSPPLASPQSIKGDSSGGSKPEETPTKKMTWSMVARSNSETSISSSSGGQKLGQNAQQQSNRQPALIKQYPRSASQEEIEDEDTQLARILSLSMVEK</sequence>
<dbReference type="Pfam" id="PF00400">
    <property type="entry name" value="WD40"/>
    <property type="match status" value="2"/>
</dbReference>
<feature type="compositionally biased region" description="Basic residues" evidence="4">
    <location>
        <begin position="103"/>
        <end position="113"/>
    </location>
</feature>
<dbReference type="OrthoDB" id="2095648at2759"/>
<dbReference type="SUPFAM" id="SSF50998">
    <property type="entry name" value="Quinoprotein alcohol dehydrogenase-like"/>
    <property type="match status" value="1"/>
</dbReference>
<dbReference type="InterPro" id="IPR019775">
    <property type="entry name" value="WD40_repeat_CS"/>
</dbReference>